<feature type="region of interest" description="Disordered" evidence="2">
    <location>
        <begin position="2183"/>
        <end position="2216"/>
    </location>
</feature>
<dbReference type="OrthoDB" id="442663at2759"/>
<feature type="compositionally biased region" description="Polar residues" evidence="2">
    <location>
        <begin position="2110"/>
        <end position="2131"/>
    </location>
</feature>
<evidence type="ECO:0000313" key="4">
    <source>
        <dbReference type="EMBL" id="CDW73670.1"/>
    </source>
</evidence>
<evidence type="ECO:0000256" key="2">
    <source>
        <dbReference type="SAM" id="MobiDB-lite"/>
    </source>
</evidence>
<sequence>MPEFEEENQLQVYQPEGAVGLRYRKQLFNNKDLGYIGFSSHVLESLFRKKYHHSVFDQDPENPFPSYEDYMVSEVCPLSIFSNDIYHQTHSCSEDPPLYSYLSTNYYKSKSDYIQNPFKNETFLLGGIQIQTADSQGNEFPRDNSYLNYALGVKNSYELPLIPLDEIEVEQIIESFIYKKAKTHNRENFFKFMEVYGAERVQNMESFQKITFTYADPEHISNLTQGLKPNKISSLVPNNQLFKFFHGELEVSPSHIISFDECYSLIPKRHILTIDNLSKIKPLIIKSFRTSSPEVTPYLMNGRDFPIKLGPLSSLEIQLVFLPENLGLFECVFYIMINDVIYVGTMNAFVIPNQFDLTPLYIADVGIGQKVVQELEITNPTHQLLVIEEIYSTDFYAQLQWPSGEMIPQQFDSYGNGIPTREPISNSEFLKIQPFTRNHICNIVFQVNQSHDFYSEIMIRTSQNDLIRIPMYFHVNSDIMRFEPSIIDFGVVPNNFDVIKVQVRGTNKGLEPIRIHELYVPISDERIDFIFLEARMLEKGPQVEVNQEVFFGYCLLIPNSPGMILQKIILNATGILTNTSYKIELPIVGNVLKNNFALQGGIEQQQLTNFRDFVPPMVTFDISEYIMNQPLSRMLFVIPQFRPVILTAPLIIKNTFDRPISIKGIINNNPEFKVDLLPGINHDILYREIILFPNETIKFAQIELLTTSLKITQGIKYISIQVNNTLIPAAIQIYDKHLTCVWEEQQKSRYLQCAHGYDMNFGYVPTSEPKIKKLNITNLNPHNITLENLVKSQIDDLIVYVDKYVDRYGRQLLIPNPLQEDKECKINFMTQKRTKKIINFTIQPYQTLQIIFQVSGREAKKKSSKIEFQIRKRETSDFSFNYSYQVLEGNLTLVPQVIRFQSSYIGTLQSKPIIARSTFDVPILISQISSSDIRIFPQFSQQNTNIIMPRNKTEIGHVGFDANRYHTNMLFQNFENSIGLNNPHANTFDNAMEQQLLQLITGGVAKPNNGQFTMILNQGQQIQFNQQNHQHQQGQYWQNHKQIININDLILYKERQKTWDDLGQMGKTEINAVVTIETNVFQNISVQVKAHLSKPSIILDEVVDFDIVQIGTISMKNIKIVNPSEEPLIISLFLANQPLNKANELNQKATINQTNDWSDQFLNLKTKINKNSYLNHYCNQKQKYYTGQDNFTSTFYEKSNHSEIYVSGKVNSFEICSDLQKILNDQHLSEKTKKALIQNVETFFHLSFDEYSQLFANNNLMNFNKNIMQLNKDLIKKQQNGLEINDNNFKDLLKNLSQNGNPNKEGQQNQQQPIIGPNFELDSLANQINKASSSRFIDQYTVNMLRINERANTKGFFENLKNLFSGASFKMDNQTRNNTKNNSAYVYHQLFMSEMKQQKRFRLKNYILNEIIINNDTSKFQNEYVDMNTQKTLTISNQSFYLNPKIFGMQFKIDPRSNFTFREAIIFQPQSLQNELLSMNLIVKNNLTHLYQVELTGKSGTGLIEFIQPDDSSNYNYYKNQELYKDEYKQYLRNENLTDNFKIENARQSILKYIYGDFYEGTEKGERSYKAQKDLEKYLYFNIAAEDMIVIQDFYRENQESDYQSITDMLTDKYSNIKLNSHHKRVFIAQNVGNLPINIDSISIDGKGCTAYGIQILNCHSFSLKPGQTHQITISYQTDYTIGKLKKPIILESKYFVQEFILLIQLPLPLLPLANQISPMTPYEETASAIMKLLIFCSGVLALLYVSRDILGHFQFKHDQLKQEKLDNHLQQAMYFKLNQPIKHKEIPILRDMLAHEQIFQVYQTAQEKFDNPNQLLLKEITNLYSKKNLVCLEAQKQALEAENYRRVSYRQQNLTINKYLERKDKEEVNRPAQHESNMQFQQTVGNRHQDSTKQQQIQQQQLNQVQSKEIDQQNRAKQSLPQPVSVVIQKEMSKQPSYSEEKISIQQQQKKEVQELKVTKQDDQALVQPQKEKLSPLDFQAQTQIQPQPQLSQKQDSTQEQSVAQSNTTNINSQTQPQKVVRIMNKKQQRQTAQRIKEQQELEERFRQAEKRKEEQRLEELKRKEQEIIKAKELARRAEEELKKMKEQEEYIQAQKALQLRKDTWEDQAPQSSNQSIQYERENSLNLSQINEEKQISGNKKQDQEFKKDLDYIGDLNEQNQSFISGDQDQIKTQEKILDSSQIEIKQNKEKTIELSHSNIEDSNSGPAQETKSENIQQQKILIQRKEESLIQKQLSKNSQDQETDSQPKSRDISSNYEDSFQHRYQNQQLNDQGQTGFQKRGQNSYAQNVRSYQNQNQLASYKPRSGYQQNTYNQGTYVTKTQYQNYSSTGRGQASQSSAIGQASSNRRVFINNQRGHYQSTSYSRGRGRGFKRGSYNDYDDEEYEYQQNNYTQQQQYYRKQFAKEDYDEDSYEYQNESQYRQRFQRKQNFTSQDENEDSASPDDKQKQEEVNKSQEIDKIVLQSNSKYQKNDNLILISDQDKVQNIKDDEDSLDKDEEEKSFVLKQSEENIKKGQLSKDDLMPFFESQKKTEEVLLSSRRNSIRGSVASPPQQQIGQSIFSFNPLNIFTQQSSSKQSHKKRESSPEYELTVNQLIDDDDDYDQYLSKKQQQKQTQQNQQNQQANRLQSQNSFGNQNQSTDFYNTFKSASSLFSKPLFGNTFQKQQDARLNQQNEGLSSSFINQNNDNSRSFIEKEEPPEAEDDYGSLFSGSLFGDHGPFSSYRRNQASVEEANTALTRDTHQRFTIPVNHLTKLDDQFFPPPGLAPVQGNSGASVINQNYYNNSYFQQQPSSAGYGYHYPQQPQFNQQTVFGNAFGMNLRQNFNISPGGQAHMQQDPRYYEAQQRAQGINANWNVNSFKEPSEKDLNNSMNDSTQK</sequence>
<protein>
    <recommendedName>
        <fullName evidence="3">TMEM131L fifth Ig-like domain-containing protein</fullName>
    </recommendedName>
</protein>
<feature type="region of interest" description="Disordered" evidence="2">
    <location>
        <begin position="1984"/>
        <end position="2020"/>
    </location>
</feature>
<organism evidence="4 5">
    <name type="scientific">Stylonychia lemnae</name>
    <name type="common">Ciliate</name>
    <dbReference type="NCBI Taxonomy" id="5949"/>
    <lineage>
        <taxon>Eukaryota</taxon>
        <taxon>Sar</taxon>
        <taxon>Alveolata</taxon>
        <taxon>Ciliophora</taxon>
        <taxon>Intramacronucleata</taxon>
        <taxon>Spirotrichea</taxon>
        <taxon>Stichotrichia</taxon>
        <taxon>Sporadotrichida</taxon>
        <taxon>Oxytrichidae</taxon>
        <taxon>Stylonychinae</taxon>
        <taxon>Stylonychia</taxon>
    </lineage>
</organism>
<proteinExistence type="predicted"/>
<keyword evidence="5" id="KW-1185">Reference proteome</keyword>
<dbReference type="PANTHER" id="PTHR22050">
    <property type="entry name" value="RW1 PROTEIN HOMOLOG"/>
    <property type="match status" value="1"/>
</dbReference>
<feature type="region of interest" description="Disordered" evidence="2">
    <location>
        <begin position="2233"/>
        <end position="2255"/>
    </location>
</feature>
<feature type="region of interest" description="Disordered" evidence="2">
    <location>
        <begin position="2607"/>
        <end position="2642"/>
    </location>
</feature>
<feature type="compositionally biased region" description="Low complexity" evidence="2">
    <location>
        <begin position="1893"/>
        <end position="1907"/>
    </location>
</feature>
<feature type="region of interest" description="Disordered" evidence="2">
    <location>
        <begin position="2430"/>
        <end position="2460"/>
    </location>
</feature>
<feature type="region of interest" description="Disordered" evidence="2">
    <location>
        <begin position="2856"/>
        <end position="2878"/>
    </location>
</feature>
<keyword evidence="1" id="KW-0175">Coiled coil</keyword>
<name>A0A077ZUT4_STYLE</name>
<dbReference type="InParanoid" id="A0A077ZUT4"/>
<dbReference type="CDD" id="cd06503">
    <property type="entry name" value="ATP-synt_Fo_b"/>
    <property type="match status" value="1"/>
</dbReference>
<feature type="region of interest" description="Disordered" evidence="2">
    <location>
        <begin position="2679"/>
        <end position="2705"/>
    </location>
</feature>
<feature type="compositionally biased region" description="Polar residues" evidence="2">
    <location>
        <begin position="2196"/>
        <end position="2216"/>
    </location>
</feature>
<evidence type="ECO:0000256" key="1">
    <source>
        <dbReference type="SAM" id="Coils"/>
    </source>
</evidence>
<feature type="region of interest" description="Disordered" evidence="2">
    <location>
        <begin position="2104"/>
        <end position="2152"/>
    </location>
</feature>
<feature type="compositionally biased region" description="Low complexity" evidence="2">
    <location>
        <begin position="2607"/>
        <end position="2640"/>
    </location>
</feature>
<dbReference type="InterPro" id="IPR055437">
    <property type="entry name" value="TMEM131L_Ig_5"/>
</dbReference>
<feature type="compositionally biased region" description="Basic and acidic residues" evidence="2">
    <location>
        <begin position="2132"/>
        <end position="2152"/>
    </location>
</feature>
<dbReference type="Pfam" id="PF24501">
    <property type="entry name" value="Ig_TMEM131L_5"/>
    <property type="match status" value="1"/>
</dbReference>
<evidence type="ECO:0000313" key="5">
    <source>
        <dbReference type="Proteomes" id="UP000039865"/>
    </source>
</evidence>
<feature type="region of interest" description="Disordered" evidence="2">
    <location>
        <begin position="1883"/>
        <end position="1925"/>
    </location>
</feature>
<feature type="compositionally biased region" description="Polar residues" evidence="2">
    <location>
        <begin position="2233"/>
        <end position="2246"/>
    </location>
</feature>
<feature type="region of interest" description="Disordered" evidence="2">
    <location>
        <begin position="2353"/>
        <end position="2379"/>
    </location>
</feature>
<reference evidence="4 5" key="1">
    <citation type="submission" date="2014-06" db="EMBL/GenBank/DDBJ databases">
        <authorList>
            <person name="Swart Estienne"/>
        </authorList>
    </citation>
    <scope>NUCLEOTIDE SEQUENCE [LARGE SCALE GENOMIC DNA]</scope>
    <source>
        <strain evidence="4 5">130c</strain>
    </source>
</reference>
<evidence type="ECO:0000259" key="3">
    <source>
        <dbReference type="Pfam" id="PF24501"/>
    </source>
</evidence>
<feature type="domain" description="TMEM131L fifth Ig-like" evidence="3">
    <location>
        <begin position="1631"/>
        <end position="1692"/>
    </location>
</feature>
<feature type="compositionally biased region" description="Polar residues" evidence="2">
    <location>
        <begin position="2353"/>
        <end position="2366"/>
    </location>
</feature>
<feature type="compositionally biased region" description="Polar residues" evidence="2">
    <location>
        <begin position="2869"/>
        <end position="2878"/>
    </location>
</feature>
<feature type="compositionally biased region" description="Basic and acidic residues" evidence="2">
    <location>
        <begin position="2444"/>
        <end position="2460"/>
    </location>
</feature>
<dbReference type="GO" id="GO:0016020">
    <property type="term" value="C:membrane"/>
    <property type="evidence" value="ECO:0007669"/>
    <property type="project" value="TreeGrafter"/>
</dbReference>
<gene>
    <name evidence="4" type="primary">Contig18759.g19916</name>
    <name evidence="4" type="ORF">STYLEM_2654</name>
</gene>
<dbReference type="EMBL" id="CCKQ01002566">
    <property type="protein sequence ID" value="CDW73670.1"/>
    <property type="molecule type" value="Genomic_DNA"/>
</dbReference>
<accession>A0A077ZUT4</accession>
<dbReference type="Proteomes" id="UP000039865">
    <property type="component" value="Unassembled WGS sequence"/>
</dbReference>
<feature type="compositionally biased region" description="Polar residues" evidence="2">
    <location>
        <begin position="2679"/>
        <end position="2692"/>
    </location>
</feature>
<dbReference type="InterPro" id="IPR039877">
    <property type="entry name" value="TMEM131-like"/>
</dbReference>
<dbReference type="OMA" id="HICNIVF"/>
<feature type="coiled-coil region" evidence="1">
    <location>
        <begin position="2024"/>
        <end position="2098"/>
    </location>
</feature>
<dbReference type="PANTHER" id="PTHR22050:SF0">
    <property type="entry name" value="TRANSMEMBRANE PROTEIN 131 HOMOLOG"/>
    <property type="match status" value="1"/>
</dbReference>
<feature type="compositionally biased region" description="Low complexity" evidence="2">
    <location>
        <begin position="2332"/>
        <end position="2347"/>
    </location>
</feature>
<feature type="region of interest" description="Disordered" evidence="2">
    <location>
        <begin position="2329"/>
        <end position="2348"/>
    </location>
</feature>
<feature type="compositionally biased region" description="Low complexity" evidence="2">
    <location>
        <begin position="1984"/>
        <end position="1996"/>
    </location>
</feature>
<feature type="compositionally biased region" description="Polar residues" evidence="2">
    <location>
        <begin position="1997"/>
        <end position="2019"/>
    </location>
</feature>